<evidence type="ECO:0000313" key="7">
    <source>
        <dbReference type="EMBL" id="TDH59806.1"/>
    </source>
</evidence>
<dbReference type="RefSeq" id="WP_133291409.1">
    <property type="nucleotide sequence ID" value="NZ_SMSJ01000053.1"/>
</dbReference>
<protein>
    <recommendedName>
        <fullName evidence="6">PNPLA domain-containing protein</fullName>
    </recommendedName>
</protein>
<evidence type="ECO:0000313" key="8">
    <source>
        <dbReference type="Proteomes" id="UP000295096"/>
    </source>
</evidence>
<evidence type="ECO:0000256" key="5">
    <source>
        <dbReference type="SAM" id="Coils"/>
    </source>
</evidence>
<reference evidence="7 8" key="1">
    <citation type="journal article" date="2016" name="J. Microbiol.">
        <title>Dankookia rubra gen. nov., sp. nov., an alphaproteobacterium isolated from sediment of a shallow stream.</title>
        <authorList>
            <person name="Kim W.H."/>
            <person name="Kim D.H."/>
            <person name="Kang K."/>
            <person name="Ahn T.Y."/>
        </authorList>
    </citation>
    <scope>NUCLEOTIDE SEQUENCE [LARGE SCALE GENOMIC DNA]</scope>
    <source>
        <strain evidence="7 8">JCM30602</strain>
    </source>
</reference>
<dbReference type="InterPro" id="IPR050301">
    <property type="entry name" value="NTE"/>
</dbReference>
<gene>
    <name evidence="7" type="ORF">E2C06_25525</name>
</gene>
<evidence type="ECO:0000256" key="4">
    <source>
        <dbReference type="PROSITE-ProRule" id="PRU01161"/>
    </source>
</evidence>
<dbReference type="PANTHER" id="PTHR14226">
    <property type="entry name" value="NEUROPATHY TARGET ESTERASE/SWISS CHEESE D.MELANOGASTER"/>
    <property type="match status" value="1"/>
</dbReference>
<feature type="active site" description="Nucleophile" evidence="4">
    <location>
        <position position="309"/>
    </location>
</feature>
<dbReference type="GO" id="GO:0016787">
    <property type="term" value="F:hydrolase activity"/>
    <property type="evidence" value="ECO:0007669"/>
    <property type="project" value="UniProtKB-UniRule"/>
</dbReference>
<dbReference type="GO" id="GO:0016042">
    <property type="term" value="P:lipid catabolic process"/>
    <property type="evidence" value="ECO:0007669"/>
    <property type="project" value="UniProtKB-UniRule"/>
</dbReference>
<evidence type="ECO:0000256" key="3">
    <source>
        <dbReference type="ARBA" id="ARBA00023098"/>
    </source>
</evidence>
<dbReference type="OrthoDB" id="9813090at2"/>
<organism evidence="7 8">
    <name type="scientific">Dankookia rubra</name>
    <dbReference type="NCBI Taxonomy" id="1442381"/>
    <lineage>
        <taxon>Bacteria</taxon>
        <taxon>Pseudomonadati</taxon>
        <taxon>Pseudomonadota</taxon>
        <taxon>Alphaproteobacteria</taxon>
        <taxon>Acetobacterales</taxon>
        <taxon>Roseomonadaceae</taxon>
        <taxon>Dankookia</taxon>
    </lineage>
</organism>
<proteinExistence type="predicted"/>
<comment type="caution">
    <text evidence="4">Lacks conserved residue(s) required for the propagation of feature annotation.</text>
</comment>
<keyword evidence="8" id="KW-1185">Reference proteome</keyword>
<keyword evidence="1 4" id="KW-0378">Hydrolase</keyword>
<dbReference type="InterPro" id="IPR002641">
    <property type="entry name" value="PNPLA_dom"/>
</dbReference>
<feature type="domain" description="PNPLA" evidence="6">
    <location>
        <begin position="274"/>
        <end position="536"/>
    </location>
</feature>
<feature type="active site" description="Proton acceptor" evidence="4">
    <location>
        <position position="523"/>
    </location>
</feature>
<dbReference type="AlphaFoldDB" id="A0A4R5QAJ1"/>
<keyword evidence="3 4" id="KW-0443">Lipid metabolism</keyword>
<dbReference type="PANTHER" id="PTHR14226:SF78">
    <property type="entry name" value="SLR0060 PROTEIN"/>
    <property type="match status" value="1"/>
</dbReference>
<keyword evidence="2 4" id="KW-0442">Lipid degradation</keyword>
<accession>A0A4R5QAJ1</accession>
<dbReference type="EMBL" id="SMSJ01000053">
    <property type="protein sequence ID" value="TDH59806.1"/>
    <property type="molecule type" value="Genomic_DNA"/>
</dbReference>
<name>A0A4R5QAJ1_9PROT</name>
<dbReference type="PROSITE" id="PS51635">
    <property type="entry name" value="PNPLA"/>
    <property type="match status" value="1"/>
</dbReference>
<evidence type="ECO:0000256" key="2">
    <source>
        <dbReference type="ARBA" id="ARBA00022963"/>
    </source>
</evidence>
<dbReference type="Pfam" id="PF20308">
    <property type="entry name" value="TPR-S"/>
    <property type="match status" value="1"/>
</dbReference>
<feature type="short sequence motif" description="DGA/G" evidence="4">
    <location>
        <begin position="523"/>
        <end position="525"/>
    </location>
</feature>
<dbReference type="Gene3D" id="3.40.1090.10">
    <property type="entry name" value="Cytosolic phospholipase A2 catalytic domain"/>
    <property type="match status" value="2"/>
</dbReference>
<dbReference type="InterPro" id="IPR016035">
    <property type="entry name" value="Acyl_Trfase/lysoPLipase"/>
</dbReference>
<dbReference type="Proteomes" id="UP000295096">
    <property type="component" value="Unassembled WGS sequence"/>
</dbReference>
<dbReference type="InterPro" id="IPR046880">
    <property type="entry name" value="TPR-S"/>
</dbReference>
<evidence type="ECO:0000259" key="6">
    <source>
        <dbReference type="PROSITE" id="PS51635"/>
    </source>
</evidence>
<dbReference type="Pfam" id="PF01734">
    <property type="entry name" value="Patatin"/>
    <property type="match status" value="1"/>
</dbReference>
<sequence>MQALDRKAIKDALDRKDFSRARRTLRPLVLADPTQLVGDDLTWARQKLALATYKDPELQTEDALEEALRLLAMEDLETTEEAETLNLAGAVHKRLWEVTGDQHALRRSRALYARALAAGRARDALDDWTYSAINLAYVLDLMAREESVDEGEEYTKRAEELRAQADREREAVCAQRDRLLGGADASPPWWRTATLAEACFGLGQSEKTRDLLREGLARATPPDWERESTARQLVALAQLRYLGEDAREQAMDALSPLLTEGAARALLAGKVGLALSGGGFRAALFHAGVLARLAELDLLRHVEVLSCVSGGSILGALYYLELRKELEARPDGTSPEGGGSEMTRHRYIEVVRRVHERLETALRRDIRTAAMLRSLPRLLSDRTLLTGRLIDEALYGGPGRPGPLMRELRIQPAGEAADFNPKLHNWRREAKVPILILNATTLNTGHNWQFTASWMGEAPTCIEPAIDASERLRRLYYETDAPAPHRDMPLSTAVAASAAVPGLFRPITLAKLYQGRPVVRLSDGGVHDNQGVFGLMEQDCSVMLVSDGSGQLPARASPPFLAVGVLQRSTNILMDAVRRNAYRILALRRRTRRLRDLRYVHLKMGLPTEDVTWLGGAKTLGDAIPETRARAVLNERAQRALAAIRTDLDNFSANECHGLMYAGYRLTEYNLDGRLFALARPDAPRVEWSFGQAADWMRDKGSLPEDIARELECGQYRFFRRVRLRWPGGSRA</sequence>
<evidence type="ECO:0000256" key="1">
    <source>
        <dbReference type="ARBA" id="ARBA00022801"/>
    </source>
</evidence>
<keyword evidence="5" id="KW-0175">Coiled coil</keyword>
<feature type="coiled-coil region" evidence="5">
    <location>
        <begin position="144"/>
        <end position="171"/>
    </location>
</feature>
<dbReference type="SUPFAM" id="SSF52151">
    <property type="entry name" value="FabD/lysophospholipase-like"/>
    <property type="match status" value="1"/>
</dbReference>
<comment type="caution">
    <text evidence="7">The sequence shown here is derived from an EMBL/GenBank/DDBJ whole genome shotgun (WGS) entry which is preliminary data.</text>
</comment>